<dbReference type="InterPro" id="IPR011944">
    <property type="entry name" value="Steroid_delta5-4_isomerase"/>
</dbReference>
<dbReference type="EMBL" id="JBHUCO010000002">
    <property type="protein sequence ID" value="MFD1516374.1"/>
    <property type="molecule type" value="Genomic_DNA"/>
</dbReference>
<dbReference type="RefSeq" id="WP_344723201.1">
    <property type="nucleotide sequence ID" value="NZ_BAAAUS010000017.1"/>
</dbReference>
<dbReference type="Pfam" id="PF14534">
    <property type="entry name" value="DUF4440"/>
    <property type="match status" value="1"/>
</dbReference>
<evidence type="ECO:0000313" key="2">
    <source>
        <dbReference type="EMBL" id="MFD1516374.1"/>
    </source>
</evidence>
<evidence type="ECO:0000259" key="1">
    <source>
        <dbReference type="Pfam" id="PF14534"/>
    </source>
</evidence>
<evidence type="ECO:0000313" key="3">
    <source>
        <dbReference type="Proteomes" id="UP001597114"/>
    </source>
</evidence>
<dbReference type="Proteomes" id="UP001597114">
    <property type="component" value="Unassembled WGS sequence"/>
</dbReference>
<dbReference type="InterPro" id="IPR032710">
    <property type="entry name" value="NTF2-like_dom_sf"/>
</dbReference>
<comment type="caution">
    <text evidence="2">The sequence shown here is derived from an EMBL/GenBank/DDBJ whole genome shotgun (WGS) entry which is preliminary data.</text>
</comment>
<name>A0ABW4ER12_9PSEU</name>
<dbReference type="SUPFAM" id="SSF54427">
    <property type="entry name" value="NTF2-like"/>
    <property type="match status" value="1"/>
</dbReference>
<sequence length="143" mass="15171">MSATTPGLVDDTLARMAAAWNAGDAAAYASLFTADATYVAFNGQMMRGRTAIEDGHRWLFEGPLRSSRMTHAAGTAAAEHHIRFIRPDVALVHTAGGGVQLAGTAELTPDRESVVSLVLVEDGGSWQIAAFQNTRRQHAGPKP</sequence>
<proteinExistence type="predicted"/>
<organism evidence="2 3">
    <name type="scientific">Pseudonocardia yunnanensis</name>
    <dbReference type="NCBI Taxonomy" id="58107"/>
    <lineage>
        <taxon>Bacteria</taxon>
        <taxon>Bacillati</taxon>
        <taxon>Actinomycetota</taxon>
        <taxon>Actinomycetes</taxon>
        <taxon>Pseudonocardiales</taxon>
        <taxon>Pseudonocardiaceae</taxon>
        <taxon>Pseudonocardia</taxon>
    </lineage>
</organism>
<feature type="domain" description="DUF4440" evidence="1">
    <location>
        <begin position="13"/>
        <end position="128"/>
    </location>
</feature>
<dbReference type="NCBIfam" id="TIGR02246">
    <property type="entry name" value="SgcJ/EcaC family oxidoreductase"/>
    <property type="match status" value="1"/>
</dbReference>
<gene>
    <name evidence="2" type="ORF">ACFSJD_02690</name>
</gene>
<dbReference type="Gene3D" id="3.10.450.50">
    <property type="match status" value="1"/>
</dbReference>
<reference evidence="3" key="1">
    <citation type="journal article" date="2019" name="Int. J. Syst. Evol. Microbiol.">
        <title>The Global Catalogue of Microorganisms (GCM) 10K type strain sequencing project: providing services to taxonomists for standard genome sequencing and annotation.</title>
        <authorList>
            <consortium name="The Broad Institute Genomics Platform"/>
            <consortium name="The Broad Institute Genome Sequencing Center for Infectious Disease"/>
            <person name="Wu L."/>
            <person name="Ma J."/>
        </authorList>
    </citation>
    <scope>NUCLEOTIDE SEQUENCE [LARGE SCALE GENOMIC DNA]</scope>
    <source>
        <strain evidence="3">CCM 7043</strain>
    </source>
</reference>
<protein>
    <submittedName>
        <fullName evidence="2">SgcJ/EcaC family oxidoreductase</fullName>
    </submittedName>
</protein>
<dbReference type="InterPro" id="IPR027843">
    <property type="entry name" value="DUF4440"/>
</dbReference>
<accession>A0ABW4ER12</accession>
<keyword evidence="3" id="KW-1185">Reference proteome</keyword>